<comment type="caution">
    <text evidence="2">The sequence shown here is derived from an EMBL/GenBank/DDBJ whole genome shotgun (WGS) entry which is preliminary data.</text>
</comment>
<reference evidence="2" key="1">
    <citation type="journal article" date="2014" name="Front. Microbiol.">
        <title>High frequency of phylogenetically diverse reductive dehalogenase-homologous genes in deep subseafloor sedimentary metagenomes.</title>
        <authorList>
            <person name="Kawai M."/>
            <person name="Futagami T."/>
            <person name="Toyoda A."/>
            <person name="Takaki Y."/>
            <person name="Nishi S."/>
            <person name="Hori S."/>
            <person name="Arai W."/>
            <person name="Tsubouchi T."/>
            <person name="Morono Y."/>
            <person name="Uchiyama I."/>
            <person name="Ito T."/>
            <person name="Fujiyama A."/>
            <person name="Inagaki F."/>
            <person name="Takami H."/>
        </authorList>
    </citation>
    <scope>NUCLEOTIDE SEQUENCE</scope>
    <source>
        <strain evidence="2">Expedition CK06-06</strain>
    </source>
</reference>
<sequence>MFANLIQGLNLKKEIEELIKEKANNIYQKYYSDNPYFALNEINDKANFVNKICIILKKTLITPKRKRYLDKNYILSANDTFGADSNIFFSPNFEESLKYLSPLRALGLFEEKYLGDVNRFYADEHLIYQKNNGIIPYFTIKELSCLYKNFALFIEDNSKSLIETGWPDYTFTDSAWLFCKLAPNYPIDIPIYVKNYNKLKNPSSDPYFFLKRYFSNKTNQFKKYKCKRVSLSEILSHKELAFIEDMRYKFLCLKKTILNEINQYLFLKTTDKDVWFKNCARILFSSFSQKDLQIIASIEKKYNKIKVFNNILNGGLNRLLENIFFLYEECKFEKMTLEKNTMNSILKGSKFNYQGKFSSYYQLDQFVEDDYENKRFNKMKKKLKNELDKIEKKIINNKQFMSDTLDFCKKECLNVDYLLKQKYCPFIDSLIKSLEKGESFEICIPFLN</sequence>
<feature type="non-terminal residue" evidence="2">
    <location>
        <position position="448"/>
    </location>
</feature>
<proteinExistence type="predicted"/>
<gene>
    <name evidence="2" type="ORF">S12H4_13955</name>
</gene>
<keyword evidence="1" id="KW-0175">Coiled coil</keyword>
<dbReference type="EMBL" id="BARW01006646">
    <property type="protein sequence ID" value="GAI78798.1"/>
    <property type="molecule type" value="Genomic_DNA"/>
</dbReference>
<organism evidence="2">
    <name type="scientific">marine sediment metagenome</name>
    <dbReference type="NCBI Taxonomy" id="412755"/>
    <lineage>
        <taxon>unclassified sequences</taxon>
        <taxon>metagenomes</taxon>
        <taxon>ecological metagenomes</taxon>
    </lineage>
</organism>
<name>X1RDY6_9ZZZZ</name>
<evidence type="ECO:0000313" key="2">
    <source>
        <dbReference type="EMBL" id="GAI78798.1"/>
    </source>
</evidence>
<accession>X1RDY6</accession>
<dbReference type="AlphaFoldDB" id="X1RDY6"/>
<feature type="coiled-coil region" evidence="1">
    <location>
        <begin position="373"/>
        <end position="400"/>
    </location>
</feature>
<protein>
    <submittedName>
        <fullName evidence="2">Uncharacterized protein</fullName>
    </submittedName>
</protein>
<evidence type="ECO:0000256" key="1">
    <source>
        <dbReference type="SAM" id="Coils"/>
    </source>
</evidence>